<evidence type="ECO:0000256" key="1">
    <source>
        <dbReference type="SAM" id="MobiDB-lite"/>
    </source>
</evidence>
<keyword evidence="3" id="KW-1185">Reference proteome</keyword>
<comment type="caution">
    <text evidence="2">The sequence shown here is derived from an EMBL/GenBank/DDBJ whole genome shotgun (WGS) entry which is preliminary data.</text>
</comment>
<gene>
    <name evidence="2" type="ORF">NDU88_001408</name>
</gene>
<dbReference type="AlphaFoldDB" id="A0AAV7Q5Z1"/>
<accession>A0AAV7Q5Z1</accession>
<evidence type="ECO:0000313" key="3">
    <source>
        <dbReference type="Proteomes" id="UP001066276"/>
    </source>
</evidence>
<protein>
    <submittedName>
        <fullName evidence="2">Uncharacterized protein</fullName>
    </submittedName>
</protein>
<feature type="region of interest" description="Disordered" evidence="1">
    <location>
        <begin position="1"/>
        <end position="35"/>
    </location>
</feature>
<dbReference type="Proteomes" id="UP001066276">
    <property type="component" value="Chromosome 6"/>
</dbReference>
<proteinExistence type="predicted"/>
<evidence type="ECO:0000313" key="2">
    <source>
        <dbReference type="EMBL" id="KAJ1134962.1"/>
    </source>
</evidence>
<feature type="compositionally biased region" description="Polar residues" evidence="1">
    <location>
        <begin position="1"/>
        <end position="16"/>
    </location>
</feature>
<name>A0AAV7Q5Z1_PLEWA</name>
<dbReference type="EMBL" id="JANPWB010000010">
    <property type="protein sequence ID" value="KAJ1134962.1"/>
    <property type="molecule type" value="Genomic_DNA"/>
</dbReference>
<organism evidence="2 3">
    <name type="scientific">Pleurodeles waltl</name>
    <name type="common">Iberian ribbed newt</name>
    <dbReference type="NCBI Taxonomy" id="8319"/>
    <lineage>
        <taxon>Eukaryota</taxon>
        <taxon>Metazoa</taxon>
        <taxon>Chordata</taxon>
        <taxon>Craniata</taxon>
        <taxon>Vertebrata</taxon>
        <taxon>Euteleostomi</taxon>
        <taxon>Amphibia</taxon>
        <taxon>Batrachia</taxon>
        <taxon>Caudata</taxon>
        <taxon>Salamandroidea</taxon>
        <taxon>Salamandridae</taxon>
        <taxon>Pleurodelinae</taxon>
        <taxon>Pleurodeles</taxon>
    </lineage>
</organism>
<reference evidence="2" key="1">
    <citation type="journal article" date="2022" name="bioRxiv">
        <title>Sequencing and chromosome-scale assembly of the giantPleurodeles waltlgenome.</title>
        <authorList>
            <person name="Brown T."/>
            <person name="Elewa A."/>
            <person name="Iarovenko S."/>
            <person name="Subramanian E."/>
            <person name="Araus A.J."/>
            <person name="Petzold A."/>
            <person name="Susuki M."/>
            <person name="Suzuki K.-i.T."/>
            <person name="Hayashi T."/>
            <person name="Toyoda A."/>
            <person name="Oliveira C."/>
            <person name="Osipova E."/>
            <person name="Leigh N.D."/>
            <person name="Simon A."/>
            <person name="Yun M.H."/>
        </authorList>
    </citation>
    <scope>NUCLEOTIDE SEQUENCE</scope>
    <source>
        <strain evidence="2">20211129_DDA</strain>
        <tissue evidence="2">Liver</tissue>
    </source>
</reference>
<sequence>MGAEPINTTDPSSEDPSSCADLGSEDISSGADPSGRAAEELLHVLLRSNAQTRMISEQEKEPMCLTAENIRHAHLK</sequence>